<evidence type="ECO:0000313" key="10">
    <source>
        <dbReference type="Proteomes" id="UP001229651"/>
    </source>
</evidence>
<evidence type="ECO:0000259" key="8">
    <source>
        <dbReference type="Pfam" id="PF02687"/>
    </source>
</evidence>
<evidence type="ECO:0000256" key="6">
    <source>
        <dbReference type="ARBA" id="ARBA00038076"/>
    </source>
</evidence>
<keyword evidence="3 7" id="KW-0812">Transmembrane</keyword>
<keyword evidence="2" id="KW-1003">Cell membrane</keyword>
<feature type="transmembrane region" description="Helical" evidence="7">
    <location>
        <begin position="620"/>
        <end position="640"/>
    </location>
</feature>
<keyword evidence="10" id="KW-1185">Reference proteome</keyword>
<dbReference type="PANTHER" id="PTHR30572">
    <property type="entry name" value="MEMBRANE COMPONENT OF TRANSPORTER-RELATED"/>
    <property type="match status" value="1"/>
</dbReference>
<evidence type="ECO:0000256" key="5">
    <source>
        <dbReference type="ARBA" id="ARBA00023136"/>
    </source>
</evidence>
<dbReference type="InterPro" id="IPR050250">
    <property type="entry name" value="Macrolide_Exporter_MacB"/>
</dbReference>
<dbReference type="Pfam" id="PF02687">
    <property type="entry name" value="FtsX"/>
    <property type="match status" value="2"/>
</dbReference>
<keyword evidence="4 7" id="KW-1133">Transmembrane helix</keyword>
<evidence type="ECO:0000256" key="2">
    <source>
        <dbReference type="ARBA" id="ARBA00022475"/>
    </source>
</evidence>
<reference evidence="9 10" key="1">
    <citation type="submission" date="2023-07" db="EMBL/GenBank/DDBJ databases">
        <title>Sequencing the genomes of 1000 actinobacteria strains.</title>
        <authorList>
            <person name="Klenk H.-P."/>
        </authorList>
    </citation>
    <scope>NUCLEOTIDE SEQUENCE [LARGE SCALE GENOMIC DNA]</scope>
    <source>
        <strain evidence="9 10">DSM 45805</strain>
    </source>
</reference>
<evidence type="ECO:0000256" key="1">
    <source>
        <dbReference type="ARBA" id="ARBA00004651"/>
    </source>
</evidence>
<proteinExistence type="inferred from homology"/>
<feature type="domain" description="ABC3 transporter permease C-terminal" evidence="8">
    <location>
        <begin position="193"/>
        <end position="307"/>
    </location>
</feature>
<evidence type="ECO:0000256" key="7">
    <source>
        <dbReference type="SAM" id="Phobius"/>
    </source>
</evidence>
<dbReference type="RefSeq" id="WP_306990324.1">
    <property type="nucleotide sequence ID" value="NZ_JAUSUT010000001.1"/>
</dbReference>
<gene>
    <name evidence="9" type="ORF">FB470_001773</name>
</gene>
<feature type="transmembrane region" description="Helical" evidence="7">
    <location>
        <begin position="187"/>
        <end position="213"/>
    </location>
</feature>
<protein>
    <recommendedName>
        <fullName evidence="8">ABC3 transporter permease C-terminal domain-containing protein</fullName>
    </recommendedName>
</protein>
<comment type="caution">
    <text evidence="9">The sequence shown here is derived from an EMBL/GenBank/DDBJ whole genome shotgun (WGS) entry which is preliminary data.</text>
</comment>
<comment type="subcellular location">
    <subcellularLocation>
        <location evidence="1">Cell membrane</location>
        <topology evidence="1">Multi-pass membrane protein</topology>
    </subcellularLocation>
</comment>
<organism evidence="9 10">
    <name type="scientific">Amycolatopsis thermophila</name>
    <dbReference type="NCBI Taxonomy" id="206084"/>
    <lineage>
        <taxon>Bacteria</taxon>
        <taxon>Bacillati</taxon>
        <taxon>Actinomycetota</taxon>
        <taxon>Actinomycetes</taxon>
        <taxon>Pseudonocardiales</taxon>
        <taxon>Pseudonocardiaceae</taxon>
        <taxon>Amycolatopsis</taxon>
    </lineage>
</organism>
<feature type="transmembrane region" description="Helical" evidence="7">
    <location>
        <begin position="28"/>
        <end position="52"/>
    </location>
</feature>
<feature type="transmembrane region" description="Helical" evidence="7">
    <location>
        <begin position="407"/>
        <end position="427"/>
    </location>
</feature>
<dbReference type="PANTHER" id="PTHR30572:SF4">
    <property type="entry name" value="ABC TRANSPORTER PERMEASE YTRF"/>
    <property type="match status" value="1"/>
</dbReference>
<evidence type="ECO:0000256" key="4">
    <source>
        <dbReference type="ARBA" id="ARBA00022989"/>
    </source>
</evidence>
<feature type="domain" description="ABC3 transporter permease C-terminal" evidence="8">
    <location>
        <begin position="626"/>
        <end position="734"/>
    </location>
</feature>
<accession>A0ABU0ER54</accession>
<feature type="transmembrane region" description="Helical" evidence="7">
    <location>
        <begin position="358"/>
        <end position="377"/>
    </location>
</feature>
<feature type="transmembrane region" description="Helical" evidence="7">
    <location>
        <begin position="234"/>
        <end position="260"/>
    </location>
</feature>
<evidence type="ECO:0000256" key="3">
    <source>
        <dbReference type="ARBA" id="ARBA00022692"/>
    </source>
</evidence>
<feature type="transmembrane region" description="Helical" evidence="7">
    <location>
        <begin position="710"/>
        <end position="733"/>
    </location>
</feature>
<comment type="similarity">
    <text evidence="6">Belongs to the ABC-4 integral membrane protein family.</text>
</comment>
<feature type="transmembrane region" description="Helical" evidence="7">
    <location>
        <begin position="676"/>
        <end position="698"/>
    </location>
</feature>
<feature type="transmembrane region" description="Helical" evidence="7">
    <location>
        <begin position="326"/>
        <end position="346"/>
    </location>
</feature>
<evidence type="ECO:0000313" key="9">
    <source>
        <dbReference type="EMBL" id="MDQ0377779.1"/>
    </source>
</evidence>
<dbReference type="EMBL" id="JAUSUT010000001">
    <property type="protein sequence ID" value="MDQ0377779.1"/>
    <property type="molecule type" value="Genomic_DNA"/>
</dbReference>
<dbReference type="Proteomes" id="UP001229651">
    <property type="component" value="Unassembled WGS sequence"/>
</dbReference>
<feature type="transmembrane region" description="Helical" evidence="7">
    <location>
        <begin position="280"/>
        <end position="305"/>
    </location>
</feature>
<name>A0ABU0ER54_9PSEU</name>
<keyword evidence="5 7" id="KW-0472">Membrane</keyword>
<dbReference type="InterPro" id="IPR003838">
    <property type="entry name" value="ABC3_permease_C"/>
</dbReference>
<sequence length="745" mass="77101">MSWFNDFALGFRLAVGSGRAFRANLPRLVLSTIGIGLSVAMLLLLASTVTALGDRSGRLAGREPVTTAGPASLYLTSQIDEVGERQLTTTSLEVTGPGAPLPPGLAAIPRPGEVVVSPALAESMKTDPLLQARFPQRPAGTIAPAGLAGPDELFAYVGTTGLAASQWGSAVTGFDAGGVQDSSSPQLIFLLVVAVVVLLVPMLVLLSTASRIGGAERERRLSTLRLAGARRGQVHRVAAGESLAGALAGGVLGLGIYLAVRPLAAGLEFEGITVFRPDFVPGWPLGVVVALLVPVLAVGPAWFGLRRLVVEPLAVLRNAKPARRRLWWRLVLLAVGIVLLVPDKLLGVSPRPAETLPFLLLGSTFLLIGVPAVMPWITELAVRRVRGGSPAWQLAVRRLQLDSGTPSRVMAGVVVVLAGVVTLQIVVGSATANANRPRTSGGVVNLQVEPSAEAEALRRIDATPGVLGSYRIQRLETIDGAGRPADLLVAPCEVLARYYGATTCADGDAFVVNGSGVRQGAEMPVIGARFVVPAGSAPVPPSKAIATYRTVVAVTPAVAKAQHLPDTGWMLLSFVEPGDTGVLERVRAALGPLGWRASVQGEGEYLGGDGEDFLAAVTGLLYAGGLLGLGIAAVSLLVLLAGQLSERRRSFAMMHASGVPLAVLGRSLLWQNAVPLVFGVAVAVGVAIGTGGLIVRLLGADIPLRVDPTFIGVVVTVAVVLVFAITGAALPALRSVTRVEALRME</sequence>